<name>A0A1E5TCN5_9FLAO</name>
<evidence type="ECO:0000313" key="2">
    <source>
        <dbReference type="EMBL" id="OEK09110.1"/>
    </source>
</evidence>
<evidence type="ECO:0000313" key="3">
    <source>
        <dbReference type="Proteomes" id="UP000095713"/>
    </source>
</evidence>
<evidence type="ECO:0000259" key="1">
    <source>
        <dbReference type="Pfam" id="PF04784"/>
    </source>
</evidence>
<feature type="domain" description="DUF547" evidence="1">
    <location>
        <begin position="62"/>
        <end position="167"/>
    </location>
</feature>
<dbReference type="EMBL" id="MDJD01000014">
    <property type="protein sequence ID" value="OEK09110.1"/>
    <property type="molecule type" value="Genomic_DNA"/>
</dbReference>
<accession>A0A1E5TCN5</accession>
<dbReference type="Pfam" id="PF04784">
    <property type="entry name" value="DUF547"/>
    <property type="match status" value="1"/>
</dbReference>
<dbReference type="AlphaFoldDB" id="A0A1E5TCN5"/>
<sequence length="234" mass="27240">MCLLFLFFSWFGYSQSIDNSNLRDFLKKHVSIEGFVNYEKLVRNKEDLQIIVDGFSKVTPNSSWSLNELKAYWINVYNINVLKLLSGYYPLKSIKYIDEPFKVEFINVNGIMVSLEYLETVIIKEMGDPRMYFALNNTCVSSPKLNRAPYIAESIDSELENSAKNFVNDTSKNYFSKTADEATLSPLFEWHSSEFIGDYELISFINKYSETKKISTTTKISYSSFDWNLNKENF</sequence>
<gene>
    <name evidence="2" type="ORF">A8C32_13855</name>
</gene>
<proteinExistence type="predicted"/>
<organism evidence="2 3">
    <name type="scientific">Flavivirga aquatica</name>
    <dbReference type="NCBI Taxonomy" id="1849968"/>
    <lineage>
        <taxon>Bacteria</taxon>
        <taxon>Pseudomonadati</taxon>
        <taxon>Bacteroidota</taxon>
        <taxon>Flavobacteriia</taxon>
        <taxon>Flavobacteriales</taxon>
        <taxon>Flavobacteriaceae</taxon>
        <taxon>Flavivirga</taxon>
    </lineage>
</organism>
<dbReference type="InterPro" id="IPR006869">
    <property type="entry name" value="DUF547"/>
</dbReference>
<protein>
    <recommendedName>
        <fullName evidence="1">DUF547 domain-containing protein</fullName>
    </recommendedName>
</protein>
<dbReference type="STRING" id="1849968.A8C32_13855"/>
<keyword evidence="3" id="KW-1185">Reference proteome</keyword>
<reference evidence="2 3" key="1">
    <citation type="submission" date="2016-05" db="EMBL/GenBank/DDBJ databases">
        <title>Draft Genome Sequence of Algibacter sp. Strain SK-16 Isolated from the Surface Water of Aburatsubo Inlet.</title>
        <authorList>
            <person name="Wong S.-K."/>
            <person name="Yoshizawa S."/>
            <person name="Nakajima Y."/>
            <person name="Ogura Y."/>
            <person name="Tetsuya H."/>
            <person name="Hamasaki K."/>
        </authorList>
    </citation>
    <scope>NUCLEOTIDE SEQUENCE [LARGE SCALE GENOMIC DNA]</scope>
    <source>
        <strain evidence="2 3">SK-16</strain>
    </source>
</reference>
<dbReference type="Proteomes" id="UP000095713">
    <property type="component" value="Unassembled WGS sequence"/>
</dbReference>
<comment type="caution">
    <text evidence="2">The sequence shown here is derived from an EMBL/GenBank/DDBJ whole genome shotgun (WGS) entry which is preliminary data.</text>
</comment>